<dbReference type="SUPFAM" id="SSF55729">
    <property type="entry name" value="Acyl-CoA N-acyltransferases (Nat)"/>
    <property type="match status" value="1"/>
</dbReference>
<feature type="domain" description="N-acetyltransferase" evidence="1">
    <location>
        <begin position="7"/>
        <end position="164"/>
    </location>
</feature>
<evidence type="ECO:0000313" key="2">
    <source>
        <dbReference type="EMBL" id="MFC5747686.1"/>
    </source>
</evidence>
<dbReference type="InterPro" id="IPR016181">
    <property type="entry name" value="Acyl_CoA_acyltransferase"/>
</dbReference>
<dbReference type="EC" id="2.3.-.-" evidence="2"/>
<name>A0ABW0ZXM6_9ACTN</name>
<keyword evidence="2" id="KW-0808">Transferase</keyword>
<accession>A0ABW0ZXM6</accession>
<dbReference type="Pfam" id="PF13302">
    <property type="entry name" value="Acetyltransf_3"/>
    <property type="match status" value="1"/>
</dbReference>
<dbReference type="RefSeq" id="WP_378283305.1">
    <property type="nucleotide sequence ID" value="NZ_JBHSON010000024.1"/>
</dbReference>
<reference evidence="3" key="1">
    <citation type="journal article" date="2019" name="Int. J. Syst. Evol. Microbiol.">
        <title>The Global Catalogue of Microorganisms (GCM) 10K type strain sequencing project: providing services to taxonomists for standard genome sequencing and annotation.</title>
        <authorList>
            <consortium name="The Broad Institute Genomics Platform"/>
            <consortium name="The Broad Institute Genome Sequencing Center for Infectious Disease"/>
            <person name="Wu L."/>
            <person name="Ma J."/>
        </authorList>
    </citation>
    <scope>NUCLEOTIDE SEQUENCE [LARGE SCALE GENOMIC DNA]</scope>
    <source>
        <strain evidence="3">KCTC 42087</strain>
    </source>
</reference>
<dbReference type="Proteomes" id="UP001596074">
    <property type="component" value="Unassembled WGS sequence"/>
</dbReference>
<dbReference type="InterPro" id="IPR000182">
    <property type="entry name" value="GNAT_dom"/>
</dbReference>
<keyword evidence="3" id="KW-1185">Reference proteome</keyword>
<gene>
    <name evidence="2" type="ORF">ACFPZN_18825</name>
</gene>
<protein>
    <submittedName>
        <fullName evidence="2">GNAT family N-acetyltransferase</fullName>
        <ecNumber evidence="2">2.3.-.-</ecNumber>
    </submittedName>
</protein>
<dbReference type="PROSITE" id="PS51186">
    <property type="entry name" value="GNAT"/>
    <property type="match status" value="1"/>
</dbReference>
<comment type="caution">
    <text evidence="2">The sequence shown here is derived from an EMBL/GenBank/DDBJ whole genome shotgun (WGS) entry which is preliminary data.</text>
</comment>
<keyword evidence="2" id="KW-0012">Acyltransferase</keyword>
<sequence length="215" mass="23442">MPDKHSVTLAPVTEGDYELLSQWTSSNTWVYASGIQSHTGAAELKAFLERADDEFLIVCTPDGQALGMVGWKPTDTPGNYVVGAMIGDAEMWGAGFGLEATILLVGMLFDSKNAHRVEFTCGVFNRRAVENFCSGMITVEGVLRDYYFVDGAYHDALIGSILRDEYYARRPPAEIVPAEDKDTARRIVADFLAQNPIVPRDSPPPALAAAEGRHA</sequence>
<evidence type="ECO:0000313" key="3">
    <source>
        <dbReference type="Proteomes" id="UP001596074"/>
    </source>
</evidence>
<organism evidence="2 3">
    <name type="scientific">Actinomadura rugatobispora</name>
    <dbReference type="NCBI Taxonomy" id="1994"/>
    <lineage>
        <taxon>Bacteria</taxon>
        <taxon>Bacillati</taxon>
        <taxon>Actinomycetota</taxon>
        <taxon>Actinomycetes</taxon>
        <taxon>Streptosporangiales</taxon>
        <taxon>Thermomonosporaceae</taxon>
        <taxon>Actinomadura</taxon>
    </lineage>
</organism>
<dbReference type="Gene3D" id="3.40.630.30">
    <property type="match status" value="1"/>
</dbReference>
<dbReference type="PANTHER" id="PTHR43415">
    <property type="entry name" value="SPERMIDINE N(1)-ACETYLTRANSFERASE"/>
    <property type="match status" value="1"/>
</dbReference>
<dbReference type="PANTHER" id="PTHR43415:SF3">
    <property type="entry name" value="GNAT-FAMILY ACETYLTRANSFERASE"/>
    <property type="match status" value="1"/>
</dbReference>
<dbReference type="EMBL" id="JBHSON010000024">
    <property type="protein sequence ID" value="MFC5747686.1"/>
    <property type="molecule type" value="Genomic_DNA"/>
</dbReference>
<evidence type="ECO:0000259" key="1">
    <source>
        <dbReference type="PROSITE" id="PS51186"/>
    </source>
</evidence>
<proteinExistence type="predicted"/>
<dbReference type="GO" id="GO:0016746">
    <property type="term" value="F:acyltransferase activity"/>
    <property type="evidence" value="ECO:0007669"/>
    <property type="project" value="UniProtKB-KW"/>
</dbReference>